<evidence type="ECO:0000313" key="1">
    <source>
        <dbReference type="EMBL" id="MPC10906.1"/>
    </source>
</evidence>
<gene>
    <name evidence="1" type="ORF">E2C01_003550</name>
</gene>
<dbReference type="EMBL" id="VSRR010000135">
    <property type="protein sequence ID" value="MPC10906.1"/>
    <property type="molecule type" value="Genomic_DNA"/>
</dbReference>
<dbReference type="Proteomes" id="UP000324222">
    <property type="component" value="Unassembled WGS sequence"/>
</dbReference>
<evidence type="ECO:0000313" key="2">
    <source>
        <dbReference type="Proteomes" id="UP000324222"/>
    </source>
</evidence>
<proteinExistence type="predicted"/>
<keyword evidence="2" id="KW-1185">Reference proteome</keyword>
<sequence>MQVQVIPVYRGGVGVLTLASSQSKQTFPATAPQCLHKILTPTSASSPTLPPYAILYPYLYLPSF</sequence>
<comment type="caution">
    <text evidence="1">The sequence shown here is derived from an EMBL/GenBank/DDBJ whole genome shotgun (WGS) entry which is preliminary data.</text>
</comment>
<name>A0A5B7CRK6_PORTR</name>
<dbReference type="AlphaFoldDB" id="A0A5B7CRK6"/>
<organism evidence="1 2">
    <name type="scientific">Portunus trituberculatus</name>
    <name type="common">Swimming crab</name>
    <name type="synonym">Neptunus trituberculatus</name>
    <dbReference type="NCBI Taxonomy" id="210409"/>
    <lineage>
        <taxon>Eukaryota</taxon>
        <taxon>Metazoa</taxon>
        <taxon>Ecdysozoa</taxon>
        <taxon>Arthropoda</taxon>
        <taxon>Crustacea</taxon>
        <taxon>Multicrustacea</taxon>
        <taxon>Malacostraca</taxon>
        <taxon>Eumalacostraca</taxon>
        <taxon>Eucarida</taxon>
        <taxon>Decapoda</taxon>
        <taxon>Pleocyemata</taxon>
        <taxon>Brachyura</taxon>
        <taxon>Eubrachyura</taxon>
        <taxon>Portunoidea</taxon>
        <taxon>Portunidae</taxon>
        <taxon>Portuninae</taxon>
        <taxon>Portunus</taxon>
    </lineage>
</organism>
<accession>A0A5B7CRK6</accession>
<reference evidence="1 2" key="1">
    <citation type="submission" date="2019-05" db="EMBL/GenBank/DDBJ databases">
        <title>Another draft genome of Portunus trituberculatus and its Hox gene families provides insights of decapod evolution.</title>
        <authorList>
            <person name="Jeong J.-H."/>
            <person name="Song I."/>
            <person name="Kim S."/>
            <person name="Choi T."/>
            <person name="Kim D."/>
            <person name="Ryu S."/>
            <person name="Kim W."/>
        </authorList>
    </citation>
    <scope>NUCLEOTIDE SEQUENCE [LARGE SCALE GENOMIC DNA]</scope>
    <source>
        <tissue evidence="1">Muscle</tissue>
    </source>
</reference>
<protein>
    <submittedName>
        <fullName evidence="1">Uncharacterized protein</fullName>
    </submittedName>
</protein>